<accession>A0A1B8GNR7</accession>
<feature type="compositionally biased region" description="Acidic residues" evidence="4">
    <location>
        <begin position="101"/>
        <end position="115"/>
    </location>
</feature>
<feature type="compositionally biased region" description="Low complexity" evidence="4">
    <location>
        <begin position="527"/>
        <end position="539"/>
    </location>
</feature>
<dbReference type="OrthoDB" id="2130597at2759"/>
<feature type="compositionally biased region" description="Basic and acidic residues" evidence="4">
    <location>
        <begin position="978"/>
        <end position="990"/>
    </location>
</feature>
<dbReference type="Pfam" id="PF09444">
    <property type="entry name" value="MRC1"/>
    <property type="match status" value="1"/>
</dbReference>
<feature type="compositionally biased region" description="Basic and acidic residues" evidence="4">
    <location>
        <begin position="59"/>
        <end position="69"/>
    </location>
</feature>
<evidence type="ECO:0000256" key="3">
    <source>
        <dbReference type="ARBA" id="ARBA00023242"/>
    </source>
</evidence>
<feature type="region of interest" description="Disordered" evidence="4">
    <location>
        <begin position="331"/>
        <end position="463"/>
    </location>
</feature>
<feature type="compositionally biased region" description="Acidic residues" evidence="4">
    <location>
        <begin position="665"/>
        <end position="695"/>
    </location>
</feature>
<reference evidence="7" key="2">
    <citation type="journal article" date="2018" name="Nat. Commun.">
        <title>Extreme sensitivity to ultraviolet light in the fungal pathogen causing white-nose syndrome of bats.</title>
        <authorList>
            <person name="Palmer J.M."/>
            <person name="Drees K.P."/>
            <person name="Foster J.T."/>
            <person name="Lindner D.L."/>
        </authorList>
    </citation>
    <scope>NUCLEOTIDE SEQUENCE [LARGE SCALE GENOMIC DNA]</scope>
    <source>
        <strain evidence="7">UAMH 10579</strain>
    </source>
</reference>
<feature type="domain" description="DNA replication checkpoint mediator MRC1" evidence="5">
    <location>
        <begin position="982"/>
        <end position="1119"/>
    </location>
</feature>
<dbReference type="EMBL" id="KV460222">
    <property type="protein sequence ID" value="OBT97430.1"/>
    <property type="molecule type" value="Genomic_DNA"/>
</dbReference>
<feature type="compositionally biased region" description="Low complexity" evidence="4">
    <location>
        <begin position="731"/>
        <end position="742"/>
    </location>
</feature>
<feature type="region of interest" description="Disordered" evidence="4">
    <location>
        <begin position="966"/>
        <end position="1027"/>
    </location>
</feature>
<feature type="region of interest" description="Disordered" evidence="4">
    <location>
        <begin position="1"/>
        <end position="220"/>
    </location>
</feature>
<feature type="compositionally biased region" description="Polar residues" evidence="4">
    <location>
        <begin position="337"/>
        <end position="346"/>
    </location>
</feature>
<feature type="compositionally biased region" description="Acidic residues" evidence="4">
    <location>
        <begin position="1225"/>
        <end position="1237"/>
    </location>
</feature>
<keyword evidence="3" id="KW-0539">Nucleus</keyword>
<dbReference type="PANTHER" id="PTHR14396:SF10">
    <property type="entry name" value="CLASPIN"/>
    <property type="match status" value="1"/>
</dbReference>
<feature type="compositionally biased region" description="Polar residues" evidence="4">
    <location>
        <begin position="423"/>
        <end position="449"/>
    </location>
</feature>
<reference evidence="6 7" key="1">
    <citation type="submission" date="2016-03" db="EMBL/GenBank/DDBJ databases">
        <title>Comparative genomics of Pseudogymnoascus destructans, the fungus causing white-nose syndrome of bats.</title>
        <authorList>
            <person name="Palmer J.M."/>
            <person name="Drees K.P."/>
            <person name="Foster J.T."/>
            <person name="Lindner D.L."/>
        </authorList>
    </citation>
    <scope>NUCLEOTIDE SEQUENCE [LARGE SCALE GENOMIC DNA]</scope>
    <source>
        <strain evidence="6 7">UAMH 10579</strain>
    </source>
</reference>
<feature type="region of interest" description="Disordered" evidence="4">
    <location>
        <begin position="926"/>
        <end position="950"/>
    </location>
</feature>
<dbReference type="PANTHER" id="PTHR14396">
    <property type="entry name" value="CLASPIN"/>
    <property type="match status" value="1"/>
</dbReference>
<protein>
    <recommendedName>
        <fullName evidence="5">DNA replication checkpoint mediator MRC1 domain-containing protein</fullName>
    </recommendedName>
</protein>
<feature type="compositionally biased region" description="Acidic residues" evidence="4">
    <location>
        <begin position="991"/>
        <end position="1001"/>
    </location>
</feature>
<evidence type="ECO:0000313" key="6">
    <source>
        <dbReference type="EMBL" id="OBT97430.1"/>
    </source>
</evidence>
<feature type="compositionally biased region" description="Low complexity" evidence="4">
    <location>
        <begin position="399"/>
        <end position="408"/>
    </location>
</feature>
<keyword evidence="7" id="KW-1185">Reference proteome</keyword>
<gene>
    <name evidence="6" type="ORF">VE01_04379</name>
</gene>
<feature type="compositionally biased region" description="Basic and acidic residues" evidence="4">
    <location>
        <begin position="1335"/>
        <end position="1349"/>
    </location>
</feature>
<feature type="compositionally biased region" description="Acidic residues" evidence="4">
    <location>
        <begin position="632"/>
        <end position="655"/>
    </location>
</feature>
<feature type="compositionally biased region" description="Polar residues" evidence="4">
    <location>
        <begin position="374"/>
        <end position="383"/>
    </location>
</feature>
<dbReference type="Proteomes" id="UP000091956">
    <property type="component" value="Unassembled WGS sequence"/>
</dbReference>
<feature type="compositionally biased region" description="Basic and acidic residues" evidence="4">
    <location>
        <begin position="1240"/>
        <end position="1252"/>
    </location>
</feature>
<feature type="compositionally biased region" description="Polar residues" evidence="4">
    <location>
        <begin position="1199"/>
        <end position="1212"/>
    </location>
</feature>
<feature type="compositionally biased region" description="Polar residues" evidence="4">
    <location>
        <begin position="1157"/>
        <end position="1166"/>
    </location>
</feature>
<feature type="compositionally biased region" description="Basic and acidic residues" evidence="4">
    <location>
        <begin position="78"/>
        <end position="87"/>
    </location>
</feature>
<evidence type="ECO:0000256" key="1">
    <source>
        <dbReference type="ARBA" id="ARBA00004123"/>
    </source>
</evidence>
<evidence type="ECO:0000259" key="5">
    <source>
        <dbReference type="Pfam" id="PF09444"/>
    </source>
</evidence>
<feature type="compositionally biased region" description="Basic and acidic residues" evidence="4">
    <location>
        <begin position="574"/>
        <end position="592"/>
    </location>
</feature>
<feature type="region of interest" description="Disordered" evidence="4">
    <location>
        <begin position="260"/>
        <end position="293"/>
    </location>
</feature>
<sequence>MAAPVAMMDVAPEASSPIHSKTTLPLSDLASEAQSSDDDSEGGVVVKPRARGRLAGRMLDSRDAEEHEVTAMSDSDVEQGKDMEKAKAERRRRFLGITSSGEDDAAAESEAENDDNTSNAGDQGMTARERMLKSLMTEKKPAQEEQTTNQADASDDEDIVVPSRSNHRIRQRSSPRPSPPRSLDSGRGGLFVSPSPSPKKTRSPPPADSDSEDLPVDLSAVTSTDRFKALLETKRQERAAKDAADLAWRKAAAEQQALLEDDDLVGSDDEGGQRLTQQVRPTRKASKKAVEEIHRETQRMARNMQLAHQAKTKKKITKSSLFARFNYKPEGFVEEPATSSSPQQSDAEMHETPPTSPLSPSLTAHKSAPPAELSTVSLPTGSLSEDEEAPLPTVEDMISSHVASSPSSRRLDNGKGKAIRRSPTPTESAPQIQPVTTQPKAPKFSTANVSFGGDSGSDDDLEIIPSKPQLAWKYRSKKDLDSIFDRAPVHKARESNGLHALRMLAHISPPPKNRNKKNAKPSISNSALQASLQQRARQQATREREERLQALRDRGIIVQTAEERAQELEDVEDMITKARREGEEIAKGEKAAAKKHRKDNGEVDPLDMDDSDDEEWQEEAERFSQQLSASGSEDEADDEEEHSGSEDEEMEDANMDEATRPNALVDDEASEDEDEKEEEEVEASGLINDEDEEDAPNAVARRRTKNTNVISDDEDDVSVPQSPALAPMNTPGPKATATTSPAAPMSVLRSATKTFIPGITVAGPAGLGLTQIFAGTMDTQPDFDATPMESPSQRLDSQQDSLAFLRNLPPPEFPGFTPTMDDESQGIVKSSQVQIDQVAATQATQAETQGIQLDFSQSQIHGFDSLVQQTPSKHSEFPEPTQDEGFKFMSPIMGRYTEPPMSTVDTVMIGGTPAPDQTEDIVMESPIMKRKGKLQRRVQAPVLSDDEEAEPVDDFEVSNIFETMRKASKKSKTAPIADFDKKKSAAKEMVEDQASESEDEYAGLGGASDDESEGEDEAVQAMIDDEQREHFDETKLAAFYADRERAADEQQVNKLFKDITSGMLRKKRGADYDLSDSDDDGEARRRMKRREFAKMRKALLEDEQIGKIAENPKRAAFLRAIEDRGDDQDMIFLDDEIVDAENAASSQPIVDDEDSQDATVVPNSQPDAAPGALKRKATTEPQARLPPNLRRTKALASKRPTSLSEIRASVSSLIDDPNAMHAPAEDSDSDIEIEGTESTDSGKGKENHDPFARRHSGATVVDRMSLKRQSSTEMSSATRLAFAASSATAGFKVPPLLRRATTNSSAASSTGSFGGGPAGDSKAAPKKGKGVAFFTREEERTKDIREGERKRQERFLKGVEGRRKAVGGLFGRGSFA</sequence>
<feature type="compositionally biased region" description="Basic and acidic residues" evidence="4">
    <location>
        <begin position="127"/>
        <end position="143"/>
    </location>
</feature>
<evidence type="ECO:0000256" key="2">
    <source>
        <dbReference type="ARBA" id="ARBA00022553"/>
    </source>
</evidence>
<feature type="region of interest" description="Disordered" evidence="4">
    <location>
        <begin position="504"/>
        <end position="545"/>
    </location>
</feature>
<dbReference type="GO" id="GO:0033314">
    <property type="term" value="P:mitotic DNA replication checkpoint signaling"/>
    <property type="evidence" value="ECO:0007669"/>
    <property type="project" value="TreeGrafter"/>
</dbReference>
<dbReference type="GeneID" id="28837765"/>
<feature type="region of interest" description="Disordered" evidence="4">
    <location>
        <begin position="1300"/>
        <end position="1349"/>
    </location>
</feature>
<comment type="subcellular location">
    <subcellularLocation>
        <location evidence="1">Nucleus</location>
    </subcellularLocation>
</comment>
<feature type="region of interest" description="Disordered" evidence="4">
    <location>
        <begin position="563"/>
        <end position="742"/>
    </location>
</feature>
<feature type="compositionally biased region" description="Acidic residues" evidence="4">
    <location>
        <begin position="602"/>
        <end position="618"/>
    </location>
</feature>
<evidence type="ECO:0000256" key="4">
    <source>
        <dbReference type="SAM" id="MobiDB-lite"/>
    </source>
</evidence>
<feature type="compositionally biased region" description="Acidic residues" evidence="4">
    <location>
        <begin position="1008"/>
        <end position="1024"/>
    </location>
</feature>
<feature type="compositionally biased region" description="Low complexity" evidence="4">
    <location>
        <begin position="1"/>
        <end position="14"/>
    </location>
</feature>
<dbReference type="InterPro" id="IPR024146">
    <property type="entry name" value="Claspin"/>
</dbReference>
<dbReference type="GO" id="GO:0007095">
    <property type="term" value="P:mitotic G2 DNA damage checkpoint signaling"/>
    <property type="evidence" value="ECO:0007669"/>
    <property type="project" value="TreeGrafter"/>
</dbReference>
<feature type="compositionally biased region" description="Low complexity" evidence="4">
    <location>
        <begin position="1300"/>
        <end position="1311"/>
    </location>
</feature>
<feature type="compositionally biased region" description="Acidic residues" evidence="4">
    <location>
        <begin position="260"/>
        <end position="270"/>
    </location>
</feature>
<dbReference type="RefSeq" id="XP_018131163.1">
    <property type="nucleotide sequence ID" value="XM_018273853.2"/>
</dbReference>
<proteinExistence type="predicted"/>
<name>A0A1B8GNR7_9PEZI</name>
<feature type="region of interest" description="Disordered" evidence="4">
    <location>
        <begin position="1142"/>
        <end position="1275"/>
    </location>
</feature>
<dbReference type="STRING" id="342668.A0A1B8GNR7"/>
<keyword evidence="2" id="KW-0597">Phosphoprotein</keyword>
<evidence type="ECO:0000313" key="7">
    <source>
        <dbReference type="Proteomes" id="UP000091956"/>
    </source>
</evidence>
<dbReference type="GO" id="GO:0005634">
    <property type="term" value="C:nucleus"/>
    <property type="evidence" value="ECO:0007669"/>
    <property type="project" value="UniProtKB-SubCell"/>
</dbReference>
<organism evidence="6 7">
    <name type="scientific">Pseudogymnoascus verrucosus</name>
    <dbReference type="NCBI Taxonomy" id="342668"/>
    <lineage>
        <taxon>Eukaryota</taxon>
        <taxon>Fungi</taxon>
        <taxon>Dikarya</taxon>
        <taxon>Ascomycota</taxon>
        <taxon>Pezizomycotina</taxon>
        <taxon>Leotiomycetes</taxon>
        <taxon>Thelebolales</taxon>
        <taxon>Thelebolaceae</taxon>
        <taxon>Pseudogymnoascus</taxon>
    </lineage>
</organism>
<dbReference type="GO" id="GO:0010997">
    <property type="term" value="F:anaphase-promoting complex binding"/>
    <property type="evidence" value="ECO:0007669"/>
    <property type="project" value="TreeGrafter"/>
</dbReference>
<dbReference type="InterPro" id="IPR018564">
    <property type="entry name" value="Repl_chkpnt_MRC1_dom"/>
</dbReference>